<feature type="region of interest" description="Disordered" evidence="1">
    <location>
        <begin position="45"/>
        <end position="108"/>
    </location>
</feature>
<accession>A0A6J1M0P5</accession>
<feature type="compositionally biased region" description="Basic and acidic residues" evidence="1">
    <location>
        <begin position="71"/>
        <end position="80"/>
    </location>
</feature>
<evidence type="ECO:0000313" key="2">
    <source>
        <dbReference type="Proteomes" id="UP000504633"/>
    </source>
</evidence>
<protein>
    <submittedName>
        <fullName evidence="3">Uncharacterized protein LOC111601125 isoform X2</fullName>
    </submittedName>
</protein>
<dbReference type="RefSeq" id="XP_023173348.2">
    <property type="nucleotide sequence ID" value="XM_023317580.2"/>
</dbReference>
<gene>
    <name evidence="3" type="primary">LOC111601125</name>
</gene>
<organism evidence="2 3">
    <name type="scientific">Drosophila hydei</name>
    <name type="common">Fruit fly</name>
    <dbReference type="NCBI Taxonomy" id="7224"/>
    <lineage>
        <taxon>Eukaryota</taxon>
        <taxon>Metazoa</taxon>
        <taxon>Ecdysozoa</taxon>
        <taxon>Arthropoda</taxon>
        <taxon>Hexapoda</taxon>
        <taxon>Insecta</taxon>
        <taxon>Pterygota</taxon>
        <taxon>Neoptera</taxon>
        <taxon>Endopterygota</taxon>
        <taxon>Diptera</taxon>
        <taxon>Brachycera</taxon>
        <taxon>Muscomorpha</taxon>
        <taxon>Ephydroidea</taxon>
        <taxon>Drosophilidae</taxon>
        <taxon>Drosophila</taxon>
    </lineage>
</organism>
<sequence>MDNMEDKGSLGSPTPRPSIKAYENSSHYSIRESIRIWRHLSAQRRASQAESMLSSQTNLTNYQELSVDNVEENKAQDVRRSNAPTRMSSVGTDLFYHEPVQLSSTKDT</sequence>
<dbReference type="GeneID" id="111601125"/>
<feature type="compositionally biased region" description="Polar residues" evidence="1">
    <location>
        <begin position="82"/>
        <end position="91"/>
    </location>
</feature>
<feature type="region of interest" description="Disordered" evidence="1">
    <location>
        <begin position="1"/>
        <end position="25"/>
    </location>
</feature>
<reference evidence="3" key="1">
    <citation type="submission" date="2025-08" db="UniProtKB">
        <authorList>
            <consortium name="RefSeq"/>
        </authorList>
    </citation>
    <scope>IDENTIFICATION</scope>
    <source>
        <strain evidence="3">15085-1641.00</strain>
        <tissue evidence="3">Whole body</tissue>
    </source>
</reference>
<dbReference type="Proteomes" id="UP000504633">
    <property type="component" value="Unplaced"/>
</dbReference>
<keyword evidence="2" id="KW-1185">Reference proteome</keyword>
<name>A0A6J1M0P5_DROHY</name>
<evidence type="ECO:0000256" key="1">
    <source>
        <dbReference type="SAM" id="MobiDB-lite"/>
    </source>
</evidence>
<feature type="compositionally biased region" description="Polar residues" evidence="1">
    <location>
        <begin position="45"/>
        <end position="66"/>
    </location>
</feature>
<evidence type="ECO:0000313" key="3">
    <source>
        <dbReference type="RefSeq" id="XP_023173348.2"/>
    </source>
</evidence>
<dbReference type="AlphaFoldDB" id="A0A6J1M0P5"/>
<proteinExistence type="predicted"/>